<dbReference type="AlphaFoldDB" id="A0A8J7RMZ2"/>
<evidence type="ECO:0000313" key="5">
    <source>
        <dbReference type="Proteomes" id="UP000740329"/>
    </source>
</evidence>
<sequence length="371" mass="41542">MYKKLFAVLAVILAILVSGCVTEQPTGEINQSTNPDDTSNSSKYSEVNITQHVETMTFGKTIPTLGKTLINLKENPSTGYGWNYTIEGDKDAIEIIEDKYIAPESDLDGAPGTRSFLIEGKKAGQAKIIFKYERNWENNSEVKEYTCIVNVIKIDRYEISKNPNITRNYNTKVVLLNDEMQVSLPENPSTGYKWVVDNGAPKILELVSSKFINEKNAEDTKDVVVGAGGNRIWTYKCSESVTVRLTYYLVSPANEVTQVEYYDVYIDLKDAEKVAENKSVKVGEELSITHAMPKNYAGYAIEISNKEVLNFETVSNADDELNITWIFNATKAGDSKLIIREYFGEENTDAEKITTYNVKVEDDVVSVISSN</sequence>
<gene>
    <name evidence="4" type="ORF">J3E07_000567</name>
</gene>
<comment type="caution">
    <text evidence="4">The sequence shown here is derived from an EMBL/GenBank/DDBJ whole genome shotgun (WGS) entry which is preliminary data.</text>
</comment>
<dbReference type="Gene3D" id="2.60.40.2020">
    <property type="match status" value="2"/>
</dbReference>
<reference evidence="4" key="1">
    <citation type="submission" date="2021-03" db="EMBL/GenBank/DDBJ databases">
        <title>Genomic Encyclopedia of Type Strains, Phase IV (KMG-V): Genome sequencing to study the core and pangenomes of soil and plant-associated prokaryotes.</title>
        <authorList>
            <person name="Whitman W."/>
        </authorList>
    </citation>
    <scope>NUCLEOTIDE SEQUENCE</scope>
    <source>
        <strain evidence="4">C4</strain>
    </source>
</reference>
<protein>
    <submittedName>
        <fullName evidence="4">Inhibitor of cysteine peptidase</fullName>
    </submittedName>
</protein>
<accession>A0A8J7RMZ2</accession>
<evidence type="ECO:0000259" key="3">
    <source>
        <dbReference type="Pfam" id="PF09394"/>
    </source>
</evidence>
<feature type="domain" description="Proteinase inhibitor I42 chagasin" evidence="3">
    <location>
        <begin position="176"/>
        <end position="258"/>
    </location>
</feature>
<dbReference type="RefSeq" id="WP_209590626.1">
    <property type="nucleotide sequence ID" value="NZ_JAGGMV010000001.1"/>
</dbReference>
<organism evidence="4 5">
    <name type="scientific">Methanococcus voltae</name>
    <dbReference type="NCBI Taxonomy" id="2188"/>
    <lineage>
        <taxon>Archaea</taxon>
        <taxon>Methanobacteriati</taxon>
        <taxon>Methanobacteriota</taxon>
        <taxon>Methanomada group</taxon>
        <taxon>Methanococci</taxon>
        <taxon>Methanococcales</taxon>
        <taxon>Methanococcaceae</taxon>
        <taxon>Methanococcus</taxon>
    </lineage>
</organism>
<evidence type="ECO:0000313" key="4">
    <source>
        <dbReference type="EMBL" id="MBP2201169.1"/>
    </source>
</evidence>
<evidence type="ECO:0000256" key="2">
    <source>
        <dbReference type="ARBA" id="ARBA00022704"/>
    </source>
</evidence>
<keyword evidence="2" id="KW-0789">Thiol protease inhibitor</keyword>
<dbReference type="InterPro" id="IPR052781">
    <property type="entry name" value="Cys_protease_inhibitor_I42"/>
</dbReference>
<dbReference type="InterPro" id="IPR036331">
    <property type="entry name" value="Chagasin-like_sf"/>
</dbReference>
<dbReference type="GO" id="GO:0004869">
    <property type="term" value="F:cysteine-type endopeptidase inhibitor activity"/>
    <property type="evidence" value="ECO:0007669"/>
    <property type="project" value="UniProtKB-KW"/>
</dbReference>
<dbReference type="InterPro" id="IPR018990">
    <property type="entry name" value="Prot_inh_I42_chagasin"/>
</dbReference>
<dbReference type="PANTHER" id="PTHR36530:SF1">
    <property type="entry name" value="AMOEBIASIN-1"/>
    <property type="match status" value="1"/>
</dbReference>
<keyword evidence="1" id="KW-0646">Protease inhibitor</keyword>
<dbReference type="PROSITE" id="PS51257">
    <property type="entry name" value="PROKAR_LIPOPROTEIN"/>
    <property type="match status" value="1"/>
</dbReference>
<proteinExistence type="predicted"/>
<dbReference type="PANTHER" id="PTHR36530">
    <property type="entry name" value="INHIBITOR OF CYSTEINE PEPTIDASE"/>
    <property type="match status" value="1"/>
</dbReference>
<evidence type="ECO:0000256" key="1">
    <source>
        <dbReference type="ARBA" id="ARBA00022690"/>
    </source>
</evidence>
<feature type="domain" description="Proteinase inhibitor I42 chagasin" evidence="3">
    <location>
        <begin position="69"/>
        <end position="148"/>
    </location>
</feature>
<dbReference type="Pfam" id="PF09394">
    <property type="entry name" value="Inhibitor_I42"/>
    <property type="match status" value="2"/>
</dbReference>
<dbReference type="SUPFAM" id="SSF141066">
    <property type="entry name" value="ICP-like"/>
    <property type="match status" value="2"/>
</dbReference>
<dbReference type="EMBL" id="JAGGMV010000001">
    <property type="protein sequence ID" value="MBP2201169.1"/>
    <property type="molecule type" value="Genomic_DNA"/>
</dbReference>
<name>A0A8J7RMZ2_METVO</name>
<dbReference type="Proteomes" id="UP000740329">
    <property type="component" value="Unassembled WGS sequence"/>
</dbReference>